<reference evidence="1" key="2">
    <citation type="submission" date="2023-01" db="EMBL/GenBank/DDBJ databases">
        <authorList>
            <person name="Sun Q."/>
            <person name="Evtushenko L."/>
        </authorList>
    </citation>
    <scope>NUCLEOTIDE SEQUENCE</scope>
    <source>
        <strain evidence="1">VKM Ac-1447</strain>
    </source>
</reference>
<dbReference type="Proteomes" id="UP001142317">
    <property type="component" value="Unassembled WGS sequence"/>
</dbReference>
<name>A0A9W6HJ31_9MICO</name>
<sequence>MIAPEPVAEPTAPRPLAEIPGVGAVHDPRPPLARVLGAASSALRIDTVPPADGVFVSADADGMTAAAAVTVSMSARTPDVARAVADELRVQHPGADRITVQVRRIA</sequence>
<accession>A0A9W6HJ31</accession>
<gene>
    <name evidence="1" type="ORF">GCM10017586_24210</name>
</gene>
<comment type="caution">
    <text evidence="1">The sequence shown here is derived from an EMBL/GenBank/DDBJ whole genome shotgun (WGS) entry which is preliminary data.</text>
</comment>
<evidence type="ECO:0000313" key="2">
    <source>
        <dbReference type="Proteomes" id="UP001142317"/>
    </source>
</evidence>
<proteinExistence type="predicted"/>
<keyword evidence="2" id="KW-1185">Reference proteome</keyword>
<dbReference type="EMBL" id="BSEO01000014">
    <property type="protein sequence ID" value="GLJ80738.1"/>
    <property type="molecule type" value="Genomic_DNA"/>
</dbReference>
<reference evidence="1" key="1">
    <citation type="journal article" date="2014" name="Int. J. Syst. Evol. Microbiol.">
        <title>Complete genome sequence of Corynebacterium casei LMG S-19264T (=DSM 44701T), isolated from a smear-ripened cheese.</title>
        <authorList>
            <consortium name="US DOE Joint Genome Institute (JGI-PGF)"/>
            <person name="Walter F."/>
            <person name="Albersmeier A."/>
            <person name="Kalinowski J."/>
            <person name="Ruckert C."/>
        </authorList>
    </citation>
    <scope>NUCLEOTIDE SEQUENCE</scope>
    <source>
        <strain evidence="1">VKM Ac-1447</strain>
    </source>
</reference>
<protein>
    <submittedName>
        <fullName evidence="1">Uncharacterized protein</fullName>
    </submittedName>
</protein>
<dbReference type="RefSeq" id="WP_210006943.1">
    <property type="nucleotide sequence ID" value="NZ_BSEO01000014.1"/>
</dbReference>
<organism evidence="1 2">
    <name type="scientific">Microbacterium imperiale</name>
    <dbReference type="NCBI Taxonomy" id="33884"/>
    <lineage>
        <taxon>Bacteria</taxon>
        <taxon>Bacillati</taxon>
        <taxon>Actinomycetota</taxon>
        <taxon>Actinomycetes</taxon>
        <taxon>Micrococcales</taxon>
        <taxon>Microbacteriaceae</taxon>
        <taxon>Microbacterium</taxon>
    </lineage>
</organism>
<dbReference type="AlphaFoldDB" id="A0A9W6HJ31"/>
<evidence type="ECO:0000313" key="1">
    <source>
        <dbReference type="EMBL" id="GLJ80738.1"/>
    </source>
</evidence>